<comment type="caution">
    <text evidence="3">The sequence shown here is derived from an EMBL/GenBank/DDBJ whole genome shotgun (WGS) entry which is preliminary data.</text>
</comment>
<sequence length="290" mass="33887">MTRIYTILSSVRFTDEKISLETRSQWKRKLDLLLASSPDIPNNYVNLILLIGYVSGGCIEDAIRLVLERAQSHIVDFAMTYCSEFDHWKALLQQILDLIRQLTNRIQNLSRKVKLLFFFFFCLLHFLTFKICCNVCKKKKIKKMKKEGQTGMSVNAPANDEKKEMKEEEDKSEDTQWIKDLTQELERAQKERQWLQQCYKDIWFHLGKMSSISLHSGANDKNWISVINLISLVPDDGNMEFFAPIFADLLRNEGGDLLNMELFEKIVQLEKDKDSVLSRQMDEIAKLSPY</sequence>
<keyword evidence="2" id="KW-0472">Membrane</keyword>
<reference evidence="3 4" key="1">
    <citation type="journal article" date="2013" name="Curr. Biol.">
        <title>The Genome of the Foraminiferan Reticulomyxa filosa.</title>
        <authorList>
            <person name="Glockner G."/>
            <person name="Hulsmann N."/>
            <person name="Schleicher M."/>
            <person name="Noegel A.A."/>
            <person name="Eichinger L."/>
            <person name="Gallinger C."/>
            <person name="Pawlowski J."/>
            <person name="Sierra R."/>
            <person name="Euteneuer U."/>
            <person name="Pillet L."/>
            <person name="Moustafa A."/>
            <person name="Platzer M."/>
            <person name="Groth M."/>
            <person name="Szafranski K."/>
            <person name="Schliwa M."/>
        </authorList>
    </citation>
    <scope>NUCLEOTIDE SEQUENCE [LARGE SCALE GENOMIC DNA]</scope>
</reference>
<keyword evidence="4" id="KW-1185">Reference proteome</keyword>
<evidence type="ECO:0000256" key="2">
    <source>
        <dbReference type="SAM" id="Phobius"/>
    </source>
</evidence>
<evidence type="ECO:0000313" key="4">
    <source>
        <dbReference type="Proteomes" id="UP000023152"/>
    </source>
</evidence>
<organism evidence="3 4">
    <name type="scientific">Reticulomyxa filosa</name>
    <dbReference type="NCBI Taxonomy" id="46433"/>
    <lineage>
        <taxon>Eukaryota</taxon>
        <taxon>Sar</taxon>
        <taxon>Rhizaria</taxon>
        <taxon>Retaria</taxon>
        <taxon>Foraminifera</taxon>
        <taxon>Monothalamids</taxon>
        <taxon>Reticulomyxidae</taxon>
        <taxon>Reticulomyxa</taxon>
    </lineage>
</organism>
<keyword evidence="2" id="KW-0812">Transmembrane</keyword>
<gene>
    <name evidence="3" type="ORF">RFI_24441</name>
</gene>
<name>X6MIQ9_RETFI</name>
<accession>X6MIQ9</accession>
<protein>
    <submittedName>
        <fullName evidence="3">Uncharacterized protein</fullName>
    </submittedName>
</protein>
<evidence type="ECO:0000313" key="3">
    <source>
        <dbReference type="EMBL" id="ETO12935.1"/>
    </source>
</evidence>
<proteinExistence type="predicted"/>
<dbReference type="EMBL" id="ASPP01020958">
    <property type="protein sequence ID" value="ETO12935.1"/>
    <property type="molecule type" value="Genomic_DNA"/>
</dbReference>
<feature type="transmembrane region" description="Helical" evidence="2">
    <location>
        <begin position="115"/>
        <end position="136"/>
    </location>
</feature>
<feature type="region of interest" description="Disordered" evidence="1">
    <location>
        <begin position="147"/>
        <end position="173"/>
    </location>
</feature>
<keyword evidence="2" id="KW-1133">Transmembrane helix</keyword>
<feature type="compositionally biased region" description="Basic and acidic residues" evidence="1">
    <location>
        <begin position="159"/>
        <end position="173"/>
    </location>
</feature>
<evidence type="ECO:0000256" key="1">
    <source>
        <dbReference type="SAM" id="MobiDB-lite"/>
    </source>
</evidence>
<dbReference type="AlphaFoldDB" id="X6MIQ9"/>
<dbReference type="Proteomes" id="UP000023152">
    <property type="component" value="Unassembled WGS sequence"/>
</dbReference>